<evidence type="ECO:0000313" key="16">
    <source>
        <dbReference type="EMBL" id="KAF5876131.1"/>
    </source>
</evidence>
<dbReference type="PANTHER" id="PTHR31571:SF2">
    <property type="entry name" value="HISTONE ACETYLTRANSFERASE RTT109"/>
    <property type="match status" value="1"/>
</dbReference>
<dbReference type="GeneID" id="59256641"/>
<evidence type="ECO:0000256" key="3">
    <source>
        <dbReference type="ARBA" id="ARBA00013184"/>
    </source>
</evidence>
<dbReference type="PANTHER" id="PTHR31571">
    <property type="entry name" value="ALTERED INHERITANCE OF MITOCHONDRIA PROTEIN 6"/>
    <property type="match status" value="1"/>
</dbReference>
<dbReference type="Pfam" id="PF04479">
    <property type="entry name" value="RTA1"/>
    <property type="match status" value="1"/>
</dbReference>
<keyword evidence="4" id="KW-0808">Transferase</keyword>
<evidence type="ECO:0000256" key="13">
    <source>
        <dbReference type="ARBA" id="ARBA00048940"/>
    </source>
</evidence>
<evidence type="ECO:0000256" key="5">
    <source>
        <dbReference type="ARBA" id="ARBA00022692"/>
    </source>
</evidence>
<sequence>MATQGSVGSKESVASSVLIQRLASVLPKDVTFKIYHLSTPPTKTSSLYSAPPNSRPDRTYCESHFLTVSIRTPSKQDASELLEVLVFAIEILIYSTAYDTTFFVSKADSTGYLHLLNLPKGTPSPIRDISATFLQHLVEQHQRENIQSIVSLFARAQDQYLFPGSIEYSGKHVLDDRGLVRWWCRVLDPLIEQTETSNDLRKSQWDSVKGFLIVPGQDNYETRSYLPARAKVQTAQSSWTIGHPLRQISRHADDVPPRCLVPHYPDDPKARFLDELDDEIGRGKDDSNGQWKSVRNIDQFWEMMAYRQECSAGRLVGFIWIVFTPPVRHDHGGLVIGSSQTSTLANNNQELSSSFLSIPDTTPAISTPTTAFTSSNPAQQSPSKRSDVFSVVKEPSHLSKTSAQRKKKKLSGLIVPRQPRIKTENKNYLLERPESTAYYTWKPEGRGQVIVDETDYHRINELLLRLDFADLDLASSSSKRWINEVRSGAGSMGDTWGQLVTGTKVTEITNETSGGGVTTLNVGLVRKKRKSSTDEPHEPTPTVTTTPQVNVLGAVLASTVFIVTNALALSTKTTHSSPTAAPTILQRDATTTASPASTSPLYFLTTNYITIAGVTNAHVTIPAKTVSFAVPTCIETLTPDKNGYLPPGTCNALYDYYPSSTSAIAFAAIFGVLTLAHITQAFFYRKAYSFLMVSASIWGLTAFILRIVSTYNQQDNVLELMSSIFASTISPLINAYYFILLGHLVHHYLSSRSLLGIRAHFIALPFLVLNGVAFVLEIVGATMMEKRNFEREQRNADHVHIGGLGMQMLVILMFLGVLVTFWREMNGLGRRGVMGTGWKGLLGAMFGVLCLIMIQIFFSIARFSIGDKTASSLSTHEVYFYIFEIVPAVLAISIMNALHPGRIMTGEEKMESLWSVLMCYLPFCRSRSKARKNNDAGSIASSKELIDLDEEGFEGKFDKNDEPPSNSKMLRHPTILEPGIMVQTVKGNEVTQRWGLPTPCECKGRDNTADVIVSAIEFWKPSARLKLLDLGVSQFYWTESAHRVFSVKRSWNFVRVTFKEQALSYHIHNDGRWQLLASGGLGFEQICTTDHDEENWHKCQISKSDRILAGRLGSYLPWHQERLKEFKFECYITAHNGIWIAIDRLEAAGGAANKNSAPKRVSLQSHSDTEIETTINATATKKTDQTHLQGTKKRKGVAE</sequence>
<dbReference type="InterPro" id="IPR051236">
    <property type="entry name" value="HAT_RTT109-like"/>
</dbReference>
<evidence type="ECO:0000256" key="10">
    <source>
        <dbReference type="ARBA" id="ARBA00023136"/>
    </source>
</evidence>
<evidence type="ECO:0000256" key="14">
    <source>
        <dbReference type="SAM" id="MobiDB-lite"/>
    </source>
</evidence>
<feature type="region of interest" description="Disordered" evidence="14">
    <location>
        <begin position="526"/>
        <end position="545"/>
    </location>
</feature>
<feature type="transmembrane region" description="Helical" evidence="15">
    <location>
        <begin position="801"/>
        <end position="821"/>
    </location>
</feature>
<feature type="region of interest" description="Disordered" evidence="14">
    <location>
        <begin position="1154"/>
        <end position="1199"/>
    </location>
</feature>
<dbReference type="OrthoDB" id="3361892at2759"/>
<evidence type="ECO:0000313" key="17">
    <source>
        <dbReference type="Proteomes" id="UP000531561"/>
    </source>
</evidence>
<evidence type="ECO:0000256" key="7">
    <source>
        <dbReference type="ARBA" id="ARBA00022989"/>
    </source>
</evidence>
<proteinExistence type="predicted"/>
<dbReference type="EMBL" id="JABFCT010000004">
    <property type="protein sequence ID" value="KAF5876131.1"/>
    <property type="molecule type" value="Genomic_DNA"/>
</dbReference>
<comment type="caution">
    <text evidence="16">The sequence shown here is derived from an EMBL/GenBank/DDBJ whole genome shotgun (WGS) entry which is preliminary data.</text>
</comment>
<keyword evidence="6" id="KW-0227">DNA damage</keyword>
<feature type="transmembrane region" description="Helical" evidence="15">
    <location>
        <begin position="720"/>
        <end position="740"/>
    </location>
</feature>
<feature type="compositionally biased region" description="Polar residues" evidence="14">
    <location>
        <begin position="366"/>
        <end position="383"/>
    </location>
</feature>
<gene>
    <name evidence="16" type="ORF">Bfra_002531</name>
</gene>
<feature type="transmembrane region" description="Helical" evidence="15">
    <location>
        <begin position="688"/>
        <end position="708"/>
    </location>
</feature>
<keyword evidence="11" id="KW-0804">Transcription</keyword>
<evidence type="ECO:0000256" key="2">
    <source>
        <dbReference type="ARBA" id="ARBA00004141"/>
    </source>
</evidence>
<feature type="compositionally biased region" description="Basic residues" evidence="14">
    <location>
        <begin position="1190"/>
        <end position="1199"/>
    </location>
</feature>
<keyword evidence="7 15" id="KW-1133">Transmembrane helix</keyword>
<dbReference type="Proteomes" id="UP000531561">
    <property type="component" value="Unassembled WGS sequence"/>
</dbReference>
<evidence type="ECO:0000256" key="6">
    <source>
        <dbReference type="ARBA" id="ARBA00022763"/>
    </source>
</evidence>
<dbReference type="GO" id="GO:0016020">
    <property type="term" value="C:membrane"/>
    <property type="evidence" value="ECO:0007669"/>
    <property type="project" value="UniProtKB-SubCell"/>
</dbReference>
<dbReference type="GO" id="GO:0006974">
    <property type="term" value="P:DNA damage response"/>
    <property type="evidence" value="ECO:0007669"/>
    <property type="project" value="UniProtKB-KW"/>
</dbReference>
<evidence type="ECO:0000256" key="12">
    <source>
        <dbReference type="ARBA" id="ARBA00023242"/>
    </source>
</evidence>
<comment type="subcellular location">
    <subcellularLocation>
        <location evidence="2">Membrane</location>
        <topology evidence="2">Multi-pass membrane protein</topology>
    </subcellularLocation>
    <subcellularLocation>
        <location evidence="1">Nucleus</location>
    </subcellularLocation>
</comment>
<dbReference type="GO" id="GO:0032931">
    <property type="term" value="F:histone H3K56 acetyltransferase activity"/>
    <property type="evidence" value="ECO:0007669"/>
    <property type="project" value="TreeGrafter"/>
</dbReference>
<evidence type="ECO:0000256" key="8">
    <source>
        <dbReference type="ARBA" id="ARBA00022990"/>
    </source>
</evidence>
<dbReference type="InterPro" id="IPR016849">
    <property type="entry name" value="Rtt109"/>
</dbReference>
<dbReference type="InterPro" id="IPR007568">
    <property type="entry name" value="RTA1"/>
</dbReference>
<organism evidence="16 17">
    <name type="scientific">Botrytis fragariae</name>
    <dbReference type="NCBI Taxonomy" id="1964551"/>
    <lineage>
        <taxon>Eukaryota</taxon>
        <taxon>Fungi</taxon>
        <taxon>Dikarya</taxon>
        <taxon>Ascomycota</taxon>
        <taxon>Pezizomycotina</taxon>
        <taxon>Leotiomycetes</taxon>
        <taxon>Helotiales</taxon>
        <taxon>Sclerotiniaceae</taxon>
        <taxon>Botrytis</taxon>
    </lineage>
</organism>
<keyword evidence="12" id="KW-0539">Nucleus</keyword>
<evidence type="ECO:0000256" key="4">
    <source>
        <dbReference type="ARBA" id="ARBA00022679"/>
    </source>
</evidence>
<dbReference type="InterPro" id="IPR013178">
    <property type="entry name" value="Histone_AcTrfase_Rtt109/CBP"/>
</dbReference>
<evidence type="ECO:0000256" key="9">
    <source>
        <dbReference type="ARBA" id="ARBA00023015"/>
    </source>
</evidence>
<evidence type="ECO:0000256" key="11">
    <source>
        <dbReference type="ARBA" id="ARBA00023163"/>
    </source>
</evidence>
<dbReference type="EC" id="2.3.1.48" evidence="3"/>
<feature type="transmembrane region" description="Helical" evidence="15">
    <location>
        <begin position="656"/>
        <end position="676"/>
    </location>
</feature>
<feature type="transmembrane region" description="Helical" evidence="15">
    <location>
        <begin position="761"/>
        <end position="781"/>
    </location>
</feature>
<dbReference type="Pfam" id="PF08214">
    <property type="entry name" value="HAT_KAT11"/>
    <property type="match status" value="1"/>
</dbReference>
<keyword evidence="17" id="KW-1185">Reference proteome</keyword>
<dbReference type="AlphaFoldDB" id="A0A8H6AYH1"/>
<comment type="catalytic activity">
    <reaction evidence="13">
        <text>L-lysyl-[histone] + acetyl-CoA = N(6)-acetyl-L-lysyl-[histone] + CoA + H(+)</text>
        <dbReference type="Rhea" id="RHEA:21992"/>
        <dbReference type="Rhea" id="RHEA-COMP:9845"/>
        <dbReference type="Rhea" id="RHEA-COMP:11338"/>
        <dbReference type="ChEBI" id="CHEBI:15378"/>
        <dbReference type="ChEBI" id="CHEBI:29969"/>
        <dbReference type="ChEBI" id="CHEBI:57287"/>
        <dbReference type="ChEBI" id="CHEBI:57288"/>
        <dbReference type="ChEBI" id="CHEBI:61930"/>
        <dbReference type="EC" id="2.3.1.48"/>
    </reaction>
    <physiologicalReaction direction="left-to-right" evidence="13">
        <dbReference type="Rhea" id="RHEA:21993"/>
    </physiologicalReaction>
</comment>
<name>A0A8H6AYH1_9HELO</name>
<feature type="transmembrane region" description="Helical" evidence="15">
    <location>
        <begin position="878"/>
        <end position="898"/>
    </location>
</feature>
<dbReference type="GO" id="GO:0005634">
    <property type="term" value="C:nucleus"/>
    <property type="evidence" value="ECO:0007669"/>
    <property type="project" value="UniProtKB-SubCell"/>
</dbReference>
<keyword evidence="9" id="KW-0805">Transcription regulation</keyword>
<feature type="region of interest" description="Disordered" evidence="14">
    <location>
        <begin position="366"/>
        <end position="387"/>
    </location>
</feature>
<dbReference type="SMART" id="SM01250">
    <property type="entry name" value="KAT11"/>
    <property type="match status" value="1"/>
</dbReference>
<evidence type="ECO:0000256" key="1">
    <source>
        <dbReference type="ARBA" id="ARBA00004123"/>
    </source>
</evidence>
<dbReference type="RefSeq" id="XP_037195077.1">
    <property type="nucleotide sequence ID" value="XM_037332949.1"/>
</dbReference>
<feature type="transmembrane region" description="Helical" evidence="15">
    <location>
        <begin position="841"/>
        <end position="858"/>
    </location>
</feature>
<protein>
    <recommendedName>
        <fullName evidence="3">histone acetyltransferase</fullName>
        <ecNumber evidence="3">2.3.1.48</ecNumber>
    </recommendedName>
</protein>
<reference evidence="16 17" key="1">
    <citation type="journal article" date="2020" name="Phytopathology">
        <title>A high-quality genome resource of Botrytis fragariae, a new and rapidly spreading fungal pathogen causing strawberry gray mold in the U.S.A.</title>
        <authorList>
            <person name="Wu Y."/>
            <person name="Saski C.A."/>
            <person name="Schnabel G."/>
            <person name="Xiao S."/>
            <person name="Hu M."/>
        </authorList>
    </citation>
    <scope>NUCLEOTIDE SEQUENCE [LARGE SCALE GENOMIC DNA]</scope>
    <source>
        <strain evidence="16 17">BVB16</strain>
    </source>
</reference>
<keyword evidence="10 15" id="KW-0472">Membrane</keyword>
<keyword evidence="8" id="KW-0007">Acetylation</keyword>
<evidence type="ECO:0000256" key="15">
    <source>
        <dbReference type="SAM" id="Phobius"/>
    </source>
</evidence>
<dbReference type="GO" id="GO:0006355">
    <property type="term" value="P:regulation of DNA-templated transcription"/>
    <property type="evidence" value="ECO:0007669"/>
    <property type="project" value="InterPro"/>
</dbReference>
<keyword evidence="5 15" id="KW-0812">Transmembrane</keyword>
<accession>A0A8H6AYH1</accession>
<dbReference type="PROSITE" id="PS51728">
    <property type="entry name" value="RTT109_HAT"/>
    <property type="match status" value="1"/>
</dbReference>